<dbReference type="AlphaFoldDB" id="A0A6G1IC43"/>
<protein>
    <submittedName>
        <fullName evidence="2">Uncharacterized protein</fullName>
    </submittedName>
</protein>
<reference evidence="2" key="1">
    <citation type="journal article" date="2020" name="Stud. Mycol.">
        <title>101 Dothideomycetes genomes: a test case for predicting lifestyles and emergence of pathogens.</title>
        <authorList>
            <person name="Haridas S."/>
            <person name="Albert R."/>
            <person name="Binder M."/>
            <person name="Bloem J."/>
            <person name="Labutti K."/>
            <person name="Salamov A."/>
            <person name="Andreopoulos B."/>
            <person name="Baker S."/>
            <person name="Barry K."/>
            <person name="Bills G."/>
            <person name="Bluhm B."/>
            <person name="Cannon C."/>
            <person name="Castanera R."/>
            <person name="Culley D."/>
            <person name="Daum C."/>
            <person name="Ezra D."/>
            <person name="Gonzalez J."/>
            <person name="Henrissat B."/>
            <person name="Kuo A."/>
            <person name="Liang C."/>
            <person name="Lipzen A."/>
            <person name="Lutzoni F."/>
            <person name="Magnuson J."/>
            <person name="Mondo S."/>
            <person name="Nolan M."/>
            <person name="Ohm R."/>
            <person name="Pangilinan J."/>
            <person name="Park H.-J."/>
            <person name="Ramirez L."/>
            <person name="Alfaro M."/>
            <person name="Sun H."/>
            <person name="Tritt A."/>
            <person name="Yoshinaga Y."/>
            <person name="Zwiers L.-H."/>
            <person name="Turgeon B."/>
            <person name="Goodwin S."/>
            <person name="Spatafora J."/>
            <person name="Crous P."/>
            <person name="Grigoriev I."/>
        </authorList>
    </citation>
    <scope>NUCLEOTIDE SEQUENCE</scope>
    <source>
        <strain evidence="2">CBS 262.69</strain>
    </source>
</reference>
<feature type="region of interest" description="Disordered" evidence="1">
    <location>
        <begin position="73"/>
        <end position="114"/>
    </location>
</feature>
<accession>A0A6G1IC43</accession>
<evidence type="ECO:0000313" key="2">
    <source>
        <dbReference type="EMBL" id="KAF2405639.1"/>
    </source>
</evidence>
<keyword evidence="3" id="KW-1185">Reference proteome</keyword>
<sequence length="114" mass="12944">MGPVLCEKAIGGSCRTQVLQPSLMHFVQNPDLIDATYKQIQYRNQSALAMRTHNLKALRHSMYTEHVDDHAVRKPDLKPAVVRHAQEQPKRRRTRPRPILLNTGDGLGHFDPAS</sequence>
<gene>
    <name evidence="2" type="ORF">EJ06DRAFT_526149</name>
</gene>
<dbReference type="EMBL" id="ML996687">
    <property type="protein sequence ID" value="KAF2405639.1"/>
    <property type="molecule type" value="Genomic_DNA"/>
</dbReference>
<evidence type="ECO:0000313" key="3">
    <source>
        <dbReference type="Proteomes" id="UP000799640"/>
    </source>
</evidence>
<evidence type="ECO:0000256" key="1">
    <source>
        <dbReference type="SAM" id="MobiDB-lite"/>
    </source>
</evidence>
<dbReference type="Proteomes" id="UP000799640">
    <property type="component" value="Unassembled WGS sequence"/>
</dbReference>
<name>A0A6G1IC43_9PEZI</name>
<organism evidence="2 3">
    <name type="scientific">Trichodelitschia bisporula</name>
    <dbReference type="NCBI Taxonomy" id="703511"/>
    <lineage>
        <taxon>Eukaryota</taxon>
        <taxon>Fungi</taxon>
        <taxon>Dikarya</taxon>
        <taxon>Ascomycota</taxon>
        <taxon>Pezizomycotina</taxon>
        <taxon>Dothideomycetes</taxon>
        <taxon>Dothideomycetes incertae sedis</taxon>
        <taxon>Phaeotrichales</taxon>
        <taxon>Phaeotrichaceae</taxon>
        <taxon>Trichodelitschia</taxon>
    </lineage>
</organism>
<proteinExistence type="predicted"/>